<keyword evidence="2 5" id="KW-0812">Transmembrane</keyword>
<keyword evidence="4 5" id="KW-0472">Membrane</keyword>
<keyword evidence="3 5" id="KW-1133">Transmembrane helix</keyword>
<accession>A0ABT1JSV4</accession>
<feature type="transmembrane region" description="Helical" evidence="5">
    <location>
        <begin position="259"/>
        <end position="286"/>
    </location>
</feature>
<evidence type="ECO:0000256" key="5">
    <source>
        <dbReference type="SAM" id="Phobius"/>
    </source>
</evidence>
<dbReference type="Gene3D" id="1.20.1740.10">
    <property type="entry name" value="Amino acid/polyamine transporter I"/>
    <property type="match status" value="1"/>
</dbReference>
<gene>
    <name evidence="6" type="ORF">HD595_000483</name>
</gene>
<feature type="transmembrane region" description="Helical" evidence="5">
    <location>
        <begin position="218"/>
        <end position="238"/>
    </location>
</feature>
<feature type="transmembrane region" description="Helical" evidence="5">
    <location>
        <begin position="34"/>
        <end position="54"/>
    </location>
</feature>
<evidence type="ECO:0000313" key="7">
    <source>
        <dbReference type="Proteomes" id="UP001320766"/>
    </source>
</evidence>
<evidence type="ECO:0000256" key="3">
    <source>
        <dbReference type="ARBA" id="ARBA00022989"/>
    </source>
</evidence>
<evidence type="ECO:0000313" key="6">
    <source>
        <dbReference type="EMBL" id="MCP2344361.1"/>
    </source>
</evidence>
<name>A0ABT1JSV4_9ACTN</name>
<dbReference type="Proteomes" id="UP001320766">
    <property type="component" value="Unassembled WGS sequence"/>
</dbReference>
<feature type="transmembrane region" description="Helical" evidence="5">
    <location>
        <begin position="66"/>
        <end position="87"/>
    </location>
</feature>
<protein>
    <submittedName>
        <fullName evidence="6">APA family basic amino acid/polyamine antiporter</fullName>
    </submittedName>
</protein>
<evidence type="ECO:0000256" key="1">
    <source>
        <dbReference type="ARBA" id="ARBA00004141"/>
    </source>
</evidence>
<dbReference type="Pfam" id="PF13520">
    <property type="entry name" value="AA_permease_2"/>
    <property type="match status" value="1"/>
</dbReference>
<evidence type="ECO:0000256" key="4">
    <source>
        <dbReference type="ARBA" id="ARBA00023136"/>
    </source>
</evidence>
<feature type="transmembrane region" description="Helical" evidence="5">
    <location>
        <begin position="161"/>
        <end position="180"/>
    </location>
</feature>
<dbReference type="PIRSF" id="PIRSF006060">
    <property type="entry name" value="AA_transporter"/>
    <property type="match status" value="1"/>
</dbReference>
<feature type="transmembrane region" description="Helical" evidence="5">
    <location>
        <begin position="107"/>
        <end position="131"/>
    </location>
</feature>
<dbReference type="PANTHER" id="PTHR43243:SF24">
    <property type="entry name" value="CATIONIC AMINO ACID TRANSPORT INTEGRAL MEMBRANE PROTEIN ROCE-RELATED"/>
    <property type="match status" value="1"/>
</dbReference>
<proteinExistence type="predicted"/>
<organism evidence="6 7">
    <name type="scientific">Nonomuraea roseoviolacea subsp. carminata</name>
    <dbReference type="NCBI Taxonomy" id="160689"/>
    <lineage>
        <taxon>Bacteria</taxon>
        <taxon>Bacillati</taxon>
        <taxon>Actinomycetota</taxon>
        <taxon>Actinomycetes</taxon>
        <taxon>Streptosporangiales</taxon>
        <taxon>Streptosporangiaceae</taxon>
        <taxon>Nonomuraea</taxon>
    </lineage>
</organism>
<feature type="transmembrane region" description="Helical" evidence="5">
    <location>
        <begin position="306"/>
        <end position="332"/>
    </location>
</feature>
<dbReference type="EMBL" id="JAMZEC010000001">
    <property type="protein sequence ID" value="MCP2344361.1"/>
    <property type="molecule type" value="Genomic_DNA"/>
</dbReference>
<keyword evidence="7" id="KW-1185">Reference proteome</keyword>
<evidence type="ECO:0000256" key="2">
    <source>
        <dbReference type="ARBA" id="ARBA00022692"/>
    </source>
</evidence>
<feature type="transmembrane region" description="Helical" evidence="5">
    <location>
        <begin position="444"/>
        <end position="463"/>
    </location>
</feature>
<feature type="transmembrane region" description="Helical" evidence="5">
    <location>
        <begin position="419"/>
        <end position="438"/>
    </location>
</feature>
<comment type="subcellular location">
    <subcellularLocation>
        <location evidence="1">Membrane</location>
        <topology evidence="1">Multi-pass membrane protein</topology>
    </subcellularLocation>
</comment>
<dbReference type="PANTHER" id="PTHR43243">
    <property type="entry name" value="INNER MEMBRANE TRANSPORTER YGJI-RELATED"/>
    <property type="match status" value="1"/>
</dbReference>
<sequence length="473" mass="49833">MTLAQRLFRTKPTAQIVAEGGRGEGGELRRTMSLWQLTLFSVGATLGTGIFVILGQAVPKAGPAVVLSFVLAAITALFSALSYAELAGTIPVSGSSYSYAYATLGELIAWVCGWCLMLEYAVSVAAVAVGWGQYLNSFLHSLFGWTLPTAIIASPGQDGGVINLAAILIVVLATWVLLYGASESATANAIFVLIKIVVLVFFCLVAFSAFQAKNFTPFAPLGVAGITAAASQVFFSYIGFDAASTAGEEARNPKRDLPLAIILSLAIVTVLYVAVAAAAVGAMHWTQFDPESTEASLAQIADLATGSTWAGLIVSFGAVIAIASVVLTVIYGQTRILFAMSRDGLIPRVFQKVNPRHQVPVANTLIVAAFISVLAGFVPLGQLAEATSIGTLFAFLIVNVGVLVLRYRSPELPRSFRTPLFPLTPVLGAIFCALVMAGLAGVTWLAFGLWMLVGLAGYFLYGFRKSRLNAEVV</sequence>
<reference evidence="6 7" key="1">
    <citation type="submission" date="2022-06" db="EMBL/GenBank/DDBJ databases">
        <title>Sequencing the genomes of 1000 actinobacteria strains.</title>
        <authorList>
            <person name="Klenk H.-P."/>
        </authorList>
    </citation>
    <scope>NUCLEOTIDE SEQUENCE [LARGE SCALE GENOMIC DNA]</scope>
    <source>
        <strain evidence="6 7">DSM 44170</strain>
    </source>
</reference>
<feature type="transmembrane region" description="Helical" evidence="5">
    <location>
        <begin position="361"/>
        <end position="380"/>
    </location>
</feature>
<dbReference type="InterPro" id="IPR002293">
    <property type="entry name" value="AA/rel_permease1"/>
</dbReference>
<dbReference type="RefSeq" id="WP_253765336.1">
    <property type="nucleotide sequence ID" value="NZ_BAAAVE010000036.1"/>
</dbReference>
<feature type="transmembrane region" description="Helical" evidence="5">
    <location>
        <begin position="192"/>
        <end position="212"/>
    </location>
</feature>
<feature type="transmembrane region" description="Helical" evidence="5">
    <location>
        <begin position="386"/>
        <end position="407"/>
    </location>
</feature>
<comment type="caution">
    <text evidence="6">The sequence shown here is derived from an EMBL/GenBank/DDBJ whole genome shotgun (WGS) entry which is preliminary data.</text>
</comment>